<feature type="domain" description="Alcohol dehydrogenase iron-type/glycerol dehydrogenase GldA" evidence="3">
    <location>
        <begin position="5"/>
        <end position="163"/>
    </location>
</feature>
<dbReference type="AlphaFoldDB" id="G8QW97"/>
<dbReference type="Gene3D" id="1.20.1090.10">
    <property type="entry name" value="Dehydroquinate synthase-like - alpha domain"/>
    <property type="match status" value="1"/>
</dbReference>
<dbReference type="SUPFAM" id="SSF56796">
    <property type="entry name" value="Dehydroquinate synthase-like"/>
    <property type="match status" value="1"/>
</dbReference>
<dbReference type="KEGG" id="sgp:SpiGrapes_1588"/>
<protein>
    <submittedName>
        <fullName evidence="5">Alcohol dehydrogenase, class IV</fullName>
    </submittedName>
</protein>
<reference evidence="5 6" key="1">
    <citation type="submission" date="2011-11" db="EMBL/GenBank/DDBJ databases">
        <title>Complete sequence of Spirochaeta sp. grapes.</title>
        <authorList>
            <consortium name="US DOE Joint Genome Institute"/>
            <person name="Lucas S."/>
            <person name="Han J."/>
            <person name="Lapidus A."/>
            <person name="Cheng J.-F."/>
            <person name="Goodwin L."/>
            <person name="Pitluck S."/>
            <person name="Peters L."/>
            <person name="Ovchinnikova G."/>
            <person name="Munk A.C."/>
            <person name="Detter J.C."/>
            <person name="Han C."/>
            <person name="Tapia R."/>
            <person name="Land M."/>
            <person name="Hauser L."/>
            <person name="Kyrpides N."/>
            <person name="Ivanova N."/>
            <person name="Pagani I."/>
            <person name="Ritalahtilisa K."/>
            <person name="Loeffler F."/>
            <person name="Woyke T."/>
        </authorList>
    </citation>
    <scope>NUCLEOTIDE SEQUENCE [LARGE SCALE GENOMIC DNA]</scope>
    <source>
        <strain evidence="6">ATCC BAA-1885 / DSM 22778 / Grapes</strain>
    </source>
</reference>
<dbReference type="eggNOG" id="COG1454">
    <property type="taxonomic scope" value="Bacteria"/>
</dbReference>
<dbReference type="STRING" id="158190.SpiGrapes_1588"/>
<gene>
    <name evidence="5" type="ordered locus">SpiGrapes_1588</name>
</gene>
<accession>G8QW97</accession>
<name>G8QW97_SPHPG</name>
<evidence type="ECO:0000259" key="4">
    <source>
        <dbReference type="Pfam" id="PF25137"/>
    </source>
</evidence>
<dbReference type="HOGENOM" id="CLU_007207_0_0_12"/>
<evidence type="ECO:0000256" key="2">
    <source>
        <dbReference type="ARBA" id="ARBA00023002"/>
    </source>
</evidence>
<dbReference type="PANTHER" id="PTHR11496:SF102">
    <property type="entry name" value="ALCOHOL DEHYDROGENASE 4"/>
    <property type="match status" value="1"/>
</dbReference>
<evidence type="ECO:0000259" key="3">
    <source>
        <dbReference type="Pfam" id="PF00465"/>
    </source>
</evidence>
<feature type="domain" description="Fe-containing alcohol dehydrogenase-like C-terminal" evidence="4">
    <location>
        <begin position="177"/>
        <end position="327"/>
    </location>
</feature>
<dbReference type="PANTHER" id="PTHR11496">
    <property type="entry name" value="ALCOHOL DEHYDROGENASE"/>
    <property type="match status" value="1"/>
</dbReference>
<dbReference type="InterPro" id="IPR056798">
    <property type="entry name" value="ADH_Fe_C"/>
</dbReference>
<dbReference type="GO" id="GO:0046872">
    <property type="term" value="F:metal ion binding"/>
    <property type="evidence" value="ECO:0007669"/>
    <property type="project" value="InterPro"/>
</dbReference>
<organism evidence="5 6">
    <name type="scientific">Sphaerochaeta pleomorpha (strain ATCC BAA-1885 / DSM 22778 / Grapes)</name>
    <dbReference type="NCBI Taxonomy" id="158190"/>
    <lineage>
        <taxon>Bacteria</taxon>
        <taxon>Pseudomonadati</taxon>
        <taxon>Spirochaetota</taxon>
        <taxon>Spirochaetia</taxon>
        <taxon>Spirochaetales</taxon>
        <taxon>Sphaerochaetaceae</taxon>
        <taxon>Sphaerochaeta</taxon>
    </lineage>
</organism>
<dbReference type="Gene3D" id="3.40.50.1970">
    <property type="match status" value="1"/>
</dbReference>
<dbReference type="RefSeq" id="WP_014270243.1">
    <property type="nucleotide sequence ID" value="NC_016633.1"/>
</dbReference>
<evidence type="ECO:0000313" key="6">
    <source>
        <dbReference type="Proteomes" id="UP000005632"/>
    </source>
</evidence>
<dbReference type="InterPro" id="IPR001670">
    <property type="entry name" value="ADH_Fe/GldA"/>
</dbReference>
<evidence type="ECO:0000313" key="5">
    <source>
        <dbReference type="EMBL" id="AEV29395.1"/>
    </source>
</evidence>
<sequence length="372" mass="41476">MSEQTIILGDKHCQKLKSILHQHSAKRFLLVCGSSFQTLPIAHAFESLGIPYSIFNSFGSNPKYEDIVKGVDFFRSESCDFIVAVGGGSCLDVAKCIKLFSSLEPGSMYLKQEYKENSIPLLAIPTTAGTGSESTRYAIIYYRGEKHSVVHESLVPAYAILEPSVLEGLPLYQKKCTMLDAFCQAVESWWSLSATDESKAYAKKAVVLFLNHYAEFLANYSEGNEGMLLASNWAGQAINITQTTAPHAMSYKLSSLFSLPHGHAVALCFPVVWQYMLENLEASNKDRGEKYFEHLFNEIASTMGFSYPLQAITWFEKLLENLGITPPIDPDSSVLPKLVKSVNLDRLKNSPVGMDSETLERLYRQVLKMQDS</sequence>
<evidence type="ECO:0000256" key="1">
    <source>
        <dbReference type="ARBA" id="ARBA00007358"/>
    </source>
</evidence>
<comment type="similarity">
    <text evidence="1">Belongs to the iron-containing alcohol dehydrogenase family.</text>
</comment>
<dbReference type="Pfam" id="PF00465">
    <property type="entry name" value="Fe-ADH"/>
    <property type="match status" value="1"/>
</dbReference>
<dbReference type="CDD" id="cd08182">
    <property type="entry name" value="HEPD"/>
    <property type="match status" value="1"/>
</dbReference>
<keyword evidence="2" id="KW-0560">Oxidoreductase</keyword>
<dbReference type="GO" id="GO:0004022">
    <property type="term" value="F:alcohol dehydrogenase (NAD+) activity"/>
    <property type="evidence" value="ECO:0007669"/>
    <property type="project" value="TreeGrafter"/>
</dbReference>
<proteinExistence type="inferred from homology"/>
<keyword evidence="6" id="KW-1185">Reference proteome</keyword>
<dbReference type="Pfam" id="PF25137">
    <property type="entry name" value="ADH_Fe_C"/>
    <property type="match status" value="1"/>
</dbReference>
<dbReference type="InterPro" id="IPR035873">
    <property type="entry name" value="PhpC"/>
</dbReference>
<dbReference type="Proteomes" id="UP000005632">
    <property type="component" value="Chromosome"/>
</dbReference>
<dbReference type="InterPro" id="IPR039697">
    <property type="entry name" value="Alcohol_dehydrogenase_Fe"/>
</dbReference>
<dbReference type="EMBL" id="CP003155">
    <property type="protein sequence ID" value="AEV29395.1"/>
    <property type="molecule type" value="Genomic_DNA"/>
</dbReference>
<dbReference type="GO" id="GO:0017000">
    <property type="term" value="P:antibiotic biosynthetic process"/>
    <property type="evidence" value="ECO:0007669"/>
    <property type="project" value="InterPro"/>
</dbReference>
<dbReference type="FunFam" id="3.40.50.1970:FF:000003">
    <property type="entry name" value="Alcohol dehydrogenase, iron-containing"/>
    <property type="match status" value="1"/>
</dbReference>
<dbReference type="OrthoDB" id="9815791at2"/>